<dbReference type="SMART" id="SM00342">
    <property type="entry name" value="HTH_ARAC"/>
    <property type="match status" value="1"/>
</dbReference>
<keyword evidence="3" id="KW-0804">Transcription</keyword>
<dbReference type="Gene3D" id="1.10.10.60">
    <property type="entry name" value="Homeodomain-like"/>
    <property type="match status" value="2"/>
</dbReference>
<dbReference type="InterPro" id="IPR018060">
    <property type="entry name" value="HTH_AraC"/>
</dbReference>
<evidence type="ECO:0000256" key="1">
    <source>
        <dbReference type="ARBA" id="ARBA00023015"/>
    </source>
</evidence>
<reference evidence="5 6" key="1">
    <citation type="submission" date="2016-10" db="EMBL/GenBank/DDBJ databases">
        <authorList>
            <person name="de Groot N.N."/>
        </authorList>
    </citation>
    <scope>NUCLEOTIDE SEQUENCE [LARGE SCALE GENOMIC DNA]</scope>
    <source>
        <strain evidence="5 6">JCM 19513</strain>
    </source>
</reference>
<accession>A0A1H7SU11</accession>
<dbReference type="RefSeq" id="WP_071871789.1">
    <property type="nucleotide sequence ID" value="NZ_FOAS01000020.1"/>
</dbReference>
<dbReference type="EMBL" id="FOAS01000020">
    <property type="protein sequence ID" value="SEL75799.1"/>
    <property type="molecule type" value="Genomic_DNA"/>
</dbReference>
<protein>
    <submittedName>
        <fullName evidence="5">Transcriptional regulator GlxA family, contains an amidase domain and an AraC-type DNA-binding HTH domain</fullName>
    </submittedName>
</protein>
<dbReference type="SUPFAM" id="SSF46689">
    <property type="entry name" value="Homeodomain-like"/>
    <property type="match status" value="2"/>
</dbReference>
<dbReference type="OrthoDB" id="9803764at2"/>
<dbReference type="GO" id="GO:0043565">
    <property type="term" value="F:sequence-specific DNA binding"/>
    <property type="evidence" value="ECO:0007669"/>
    <property type="project" value="InterPro"/>
</dbReference>
<dbReference type="AlphaFoldDB" id="A0A1H7SU11"/>
<dbReference type="InterPro" id="IPR009057">
    <property type="entry name" value="Homeodomain-like_sf"/>
</dbReference>
<dbReference type="PRINTS" id="PR00032">
    <property type="entry name" value="HTHARAC"/>
</dbReference>
<dbReference type="STRING" id="1429083.GCA_001885685_02575"/>
<evidence type="ECO:0000313" key="5">
    <source>
        <dbReference type="EMBL" id="SEL75799.1"/>
    </source>
</evidence>
<dbReference type="InterPro" id="IPR018062">
    <property type="entry name" value="HTH_AraC-typ_CS"/>
</dbReference>
<dbReference type="InterPro" id="IPR029062">
    <property type="entry name" value="Class_I_gatase-like"/>
</dbReference>
<feature type="domain" description="HTH araC/xylS-type" evidence="4">
    <location>
        <begin position="226"/>
        <end position="324"/>
    </location>
</feature>
<keyword evidence="1" id="KW-0805">Transcription regulation</keyword>
<dbReference type="PANTHER" id="PTHR43130:SF11">
    <property type="entry name" value="TRANSCRIPTIONAL REGULATORY PROTEIN"/>
    <property type="match status" value="1"/>
</dbReference>
<evidence type="ECO:0000313" key="6">
    <source>
        <dbReference type="Proteomes" id="UP000185766"/>
    </source>
</evidence>
<organism evidence="5 6">
    <name type="scientific">Atopomonas hussainii</name>
    <dbReference type="NCBI Taxonomy" id="1429083"/>
    <lineage>
        <taxon>Bacteria</taxon>
        <taxon>Pseudomonadati</taxon>
        <taxon>Pseudomonadota</taxon>
        <taxon>Gammaproteobacteria</taxon>
        <taxon>Pseudomonadales</taxon>
        <taxon>Pseudomonadaceae</taxon>
        <taxon>Atopomonas</taxon>
    </lineage>
</organism>
<dbReference type="Pfam" id="PF12833">
    <property type="entry name" value="HTH_18"/>
    <property type="match status" value="1"/>
</dbReference>
<name>A0A1H7SU11_9GAMM</name>
<evidence type="ECO:0000256" key="2">
    <source>
        <dbReference type="ARBA" id="ARBA00023125"/>
    </source>
</evidence>
<dbReference type="PROSITE" id="PS01124">
    <property type="entry name" value="HTH_ARAC_FAMILY_2"/>
    <property type="match status" value="1"/>
</dbReference>
<gene>
    <name evidence="5" type="ORF">SAMN05216214_12059</name>
</gene>
<keyword evidence="2 5" id="KW-0238">DNA-binding</keyword>
<dbReference type="PANTHER" id="PTHR43130">
    <property type="entry name" value="ARAC-FAMILY TRANSCRIPTIONAL REGULATOR"/>
    <property type="match status" value="1"/>
</dbReference>
<dbReference type="Proteomes" id="UP000185766">
    <property type="component" value="Unassembled WGS sequence"/>
</dbReference>
<dbReference type="Gene3D" id="3.40.50.880">
    <property type="match status" value="1"/>
</dbReference>
<dbReference type="CDD" id="cd03138">
    <property type="entry name" value="GATase1_AraC_2"/>
    <property type="match status" value="1"/>
</dbReference>
<dbReference type="Pfam" id="PF01965">
    <property type="entry name" value="DJ-1_PfpI"/>
    <property type="match status" value="1"/>
</dbReference>
<dbReference type="SUPFAM" id="SSF52317">
    <property type="entry name" value="Class I glutamine amidotransferase-like"/>
    <property type="match status" value="1"/>
</dbReference>
<evidence type="ECO:0000259" key="4">
    <source>
        <dbReference type="PROSITE" id="PS01124"/>
    </source>
</evidence>
<dbReference type="InterPro" id="IPR002818">
    <property type="entry name" value="DJ-1/PfpI"/>
</dbReference>
<evidence type="ECO:0000256" key="3">
    <source>
        <dbReference type="ARBA" id="ARBA00023163"/>
    </source>
</evidence>
<dbReference type="InterPro" id="IPR052158">
    <property type="entry name" value="INH-QAR"/>
</dbReference>
<dbReference type="PROSITE" id="PS00041">
    <property type="entry name" value="HTH_ARAC_FAMILY_1"/>
    <property type="match status" value="1"/>
</dbReference>
<sequence>MPNSPSNLSRVSILVIDGVFASTAMQAMDQFQMAAQRINRHQSPEAAFRTTLVSPTGEPVSGFGDVPVAVHSALDDEAEVIVLPAFWGDFDELRQRYPQIIPWLQRRHAAGAILCGVATGVFWMAASGLMTGKEATTYWRFYQEFRQRFPQVQLNEDKHLTDADQLYCASGVTSSCDLYLYVIEQLCGLPVAQAVARDSLFEVQRSYTPGRLGFGGQKLHQDPLILQIQHWLEEHFAEKFRFEDVARLHGMSIRNFMRRFQAATGEKPLHYLQRLRIETAKTLLSSTRKSIKTISYEVGYDDASFFARLFRQHTELSPHQYRRQNQPG</sequence>
<dbReference type="GO" id="GO:0009893">
    <property type="term" value="P:positive regulation of metabolic process"/>
    <property type="evidence" value="ECO:0007669"/>
    <property type="project" value="UniProtKB-ARBA"/>
</dbReference>
<dbReference type="GO" id="GO:0003700">
    <property type="term" value="F:DNA-binding transcription factor activity"/>
    <property type="evidence" value="ECO:0007669"/>
    <property type="project" value="InterPro"/>
</dbReference>
<keyword evidence="6" id="KW-1185">Reference proteome</keyword>
<dbReference type="InterPro" id="IPR020449">
    <property type="entry name" value="Tscrpt_reg_AraC-type_HTH"/>
</dbReference>
<proteinExistence type="predicted"/>